<keyword evidence="1" id="KW-1133">Transmembrane helix</keyword>
<evidence type="ECO:0000313" key="2">
    <source>
        <dbReference type="EMBL" id="SFN82148.1"/>
    </source>
</evidence>
<dbReference type="STRING" id="287099.SAMN05660413_02719"/>
<proteinExistence type="predicted"/>
<dbReference type="EMBL" id="FOVL01000019">
    <property type="protein sequence ID" value="SFN82148.1"/>
    <property type="molecule type" value="Genomic_DNA"/>
</dbReference>
<reference evidence="2 3" key="1">
    <citation type="submission" date="2016-10" db="EMBL/GenBank/DDBJ databases">
        <authorList>
            <person name="de Groot N.N."/>
        </authorList>
    </citation>
    <scope>NUCLEOTIDE SEQUENCE [LARGE SCALE GENOMIC DNA]</scope>
    <source>
        <strain evidence="2 3">DSM 17794</strain>
    </source>
</reference>
<feature type="transmembrane region" description="Helical" evidence="1">
    <location>
        <begin position="39"/>
        <end position="59"/>
    </location>
</feature>
<feature type="transmembrane region" description="Helical" evidence="1">
    <location>
        <begin position="17"/>
        <end position="33"/>
    </location>
</feature>
<accession>A0A1I5C591</accession>
<evidence type="ECO:0000313" key="3">
    <source>
        <dbReference type="Proteomes" id="UP000199153"/>
    </source>
</evidence>
<evidence type="ECO:0000256" key="1">
    <source>
        <dbReference type="SAM" id="Phobius"/>
    </source>
</evidence>
<evidence type="ECO:0008006" key="4">
    <source>
        <dbReference type="Google" id="ProtNLM"/>
    </source>
</evidence>
<keyword evidence="1" id="KW-0812">Transmembrane</keyword>
<dbReference type="RefSeq" id="WP_093410637.1">
    <property type="nucleotide sequence ID" value="NZ_FOVL01000019.1"/>
</dbReference>
<keyword evidence="1" id="KW-0472">Membrane</keyword>
<dbReference type="Proteomes" id="UP000199153">
    <property type="component" value="Unassembled WGS sequence"/>
</dbReference>
<organism evidence="2 3">
    <name type="scientific">Salegentibacter flavus</name>
    <dbReference type="NCBI Taxonomy" id="287099"/>
    <lineage>
        <taxon>Bacteria</taxon>
        <taxon>Pseudomonadati</taxon>
        <taxon>Bacteroidota</taxon>
        <taxon>Flavobacteriia</taxon>
        <taxon>Flavobacteriales</taxon>
        <taxon>Flavobacteriaceae</taxon>
        <taxon>Salegentibacter</taxon>
    </lineage>
</organism>
<dbReference type="OrthoDB" id="1448923at2"/>
<protein>
    <recommendedName>
        <fullName evidence="4">PEP-CTERM protein-sorting domain-containing protein</fullName>
    </recommendedName>
</protein>
<name>A0A1I5C591_9FLAO</name>
<keyword evidence="3" id="KW-1185">Reference proteome</keyword>
<dbReference type="AlphaFoldDB" id="A0A1I5C591"/>
<gene>
    <name evidence="2" type="ORF">SAMN05660413_02719</name>
</gene>
<sequence>MQALKEQFRKFYTPKRCLINAGIMFAAVAFFLTQKPEEFLLPIGFGVIGALYLLGFIYLKNRPESK</sequence>